<proteinExistence type="predicted"/>
<dbReference type="AlphaFoldDB" id="A0A7W8DLC1"/>
<organism evidence="2 3">
    <name type="scientific">Prosthecobacter vanneervenii</name>
    <dbReference type="NCBI Taxonomy" id="48466"/>
    <lineage>
        <taxon>Bacteria</taxon>
        <taxon>Pseudomonadati</taxon>
        <taxon>Verrucomicrobiota</taxon>
        <taxon>Verrucomicrobiia</taxon>
        <taxon>Verrucomicrobiales</taxon>
        <taxon>Verrucomicrobiaceae</taxon>
        <taxon>Prosthecobacter</taxon>
    </lineage>
</organism>
<feature type="transmembrane region" description="Helical" evidence="1">
    <location>
        <begin position="138"/>
        <end position="157"/>
    </location>
</feature>
<keyword evidence="3" id="KW-1185">Reference proteome</keyword>
<evidence type="ECO:0000313" key="2">
    <source>
        <dbReference type="EMBL" id="MBB5033681.1"/>
    </source>
</evidence>
<evidence type="ECO:0000313" key="3">
    <source>
        <dbReference type="Proteomes" id="UP000590740"/>
    </source>
</evidence>
<accession>A0A7W8DLC1</accession>
<keyword evidence="1" id="KW-1133">Transmembrane helix</keyword>
<reference evidence="2 3" key="1">
    <citation type="submission" date="2020-08" db="EMBL/GenBank/DDBJ databases">
        <title>Genomic Encyclopedia of Type Strains, Phase IV (KMG-IV): sequencing the most valuable type-strain genomes for metagenomic binning, comparative biology and taxonomic classification.</title>
        <authorList>
            <person name="Goeker M."/>
        </authorList>
    </citation>
    <scope>NUCLEOTIDE SEQUENCE [LARGE SCALE GENOMIC DNA]</scope>
    <source>
        <strain evidence="2 3">DSM 12252</strain>
    </source>
</reference>
<dbReference type="Proteomes" id="UP000590740">
    <property type="component" value="Unassembled WGS sequence"/>
</dbReference>
<keyword evidence="1" id="KW-0472">Membrane</keyword>
<keyword evidence="1" id="KW-0812">Transmembrane</keyword>
<protein>
    <submittedName>
        <fullName evidence="2">Uncharacterized protein</fullName>
    </submittedName>
</protein>
<comment type="caution">
    <text evidence="2">The sequence shown here is derived from an EMBL/GenBank/DDBJ whole genome shotgun (WGS) entry which is preliminary data.</text>
</comment>
<gene>
    <name evidence="2" type="ORF">HNQ65_003271</name>
</gene>
<feature type="transmembrane region" description="Helical" evidence="1">
    <location>
        <begin position="100"/>
        <end position="118"/>
    </location>
</feature>
<dbReference type="EMBL" id="JACHIG010000007">
    <property type="protein sequence ID" value="MBB5033681.1"/>
    <property type="molecule type" value="Genomic_DNA"/>
</dbReference>
<dbReference type="RefSeq" id="WP_184340749.1">
    <property type="nucleotide sequence ID" value="NZ_JACHIG010000007.1"/>
</dbReference>
<sequence>MTELIEVKLTELNQLFNSLDPSPFHERDLDHDAEEFIVSWAQEHPHKHDLKLLVHLAKAPAGVADAQKLVSDSIAHYFEYRAEMTLREFKRLMREGRKSLLIGLLFLALCQFAARLLAPSTANWQSFAGEGLTIMGWVAMWKPLEIYLYRWWPLLALRKLYQRLSRMPVEVRCSSST</sequence>
<name>A0A7W8DLC1_9BACT</name>
<evidence type="ECO:0000256" key="1">
    <source>
        <dbReference type="SAM" id="Phobius"/>
    </source>
</evidence>